<keyword evidence="5" id="KW-1185">Reference proteome</keyword>
<reference evidence="2" key="1">
    <citation type="journal article" date="2014" name="Int. J. Syst. Evol. Microbiol.">
        <title>Complete genome of a new Firmicutes species belonging to the dominant human colonic microbiota ('Ruminococcus bicirculans') reveals two chromosomes and a selective capacity to utilize plant glucans.</title>
        <authorList>
            <consortium name="NISC Comparative Sequencing Program"/>
            <person name="Wegmann U."/>
            <person name="Louis P."/>
            <person name="Goesmann A."/>
            <person name="Henrissat B."/>
            <person name="Duncan S.H."/>
            <person name="Flint H.J."/>
        </authorList>
    </citation>
    <scope>NUCLEOTIDE SEQUENCE</scope>
    <source>
        <strain evidence="2">CGMCC 1.18437</strain>
    </source>
</reference>
<gene>
    <name evidence="2" type="ORF">GCM10017781_42070</name>
    <name evidence="3" type="ORF">HNQ07_004168</name>
</gene>
<dbReference type="InterPro" id="IPR056086">
    <property type="entry name" value="DUF7669"/>
</dbReference>
<dbReference type="AlphaFoldDB" id="A0A7W8KKI0"/>
<evidence type="ECO:0000313" key="5">
    <source>
        <dbReference type="Proteomes" id="UP000619376"/>
    </source>
</evidence>
<evidence type="ECO:0000313" key="4">
    <source>
        <dbReference type="Proteomes" id="UP000539473"/>
    </source>
</evidence>
<evidence type="ECO:0000313" key="2">
    <source>
        <dbReference type="EMBL" id="GHF61487.1"/>
    </source>
</evidence>
<organism evidence="3 4">
    <name type="scientific">Deinococcus metalli</name>
    <dbReference type="NCBI Taxonomy" id="1141878"/>
    <lineage>
        <taxon>Bacteria</taxon>
        <taxon>Thermotogati</taxon>
        <taxon>Deinococcota</taxon>
        <taxon>Deinococci</taxon>
        <taxon>Deinococcales</taxon>
        <taxon>Deinococcaceae</taxon>
        <taxon>Deinococcus</taxon>
    </lineage>
</organism>
<reference evidence="3 4" key="3">
    <citation type="submission" date="2020-08" db="EMBL/GenBank/DDBJ databases">
        <title>Genomic Encyclopedia of Type Strains, Phase IV (KMG-IV): sequencing the most valuable type-strain genomes for metagenomic binning, comparative biology and taxonomic classification.</title>
        <authorList>
            <person name="Goeker M."/>
        </authorList>
    </citation>
    <scope>NUCLEOTIDE SEQUENCE [LARGE SCALE GENOMIC DNA]</scope>
    <source>
        <strain evidence="3 4">DSM 27521</strain>
    </source>
</reference>
<dbReference type="Proteomes" id="UP000619376">
    <property type="component" value="Unassembled WGS sequence"/>
</dbReference>
<feature type="domain" description="DUF7669" evidence="1">
    <location>
        <begin position="10"/>
        <end position="77"/>
    </location>
</feature>
<sequence length="79" mass="9306">MTCRDEILSELQELLKVRPQREFRLGEILRRMAWRNTPYVRVTISNYVTAVMCVNSNAKDGGQYQDLERVGRGVYRLLE</sequence>
<reference evidence="2" key="4">
    <citation type="submission" date="2024-05" db="EMBL/GenBank/DDBJ databases">
        <authorList>
            <person name="Sun Q."/>
            <person name="Zhou Y."/>
        </authorList>
    </citation>
    <scope>NUCLEOTIDE SEQUENCE</scope>
    <source>
        <strain evidence="2">CGMCC 1.18437</strain>
    </source>
</reference>
<dbReference type="EMBL" id="BNAJ01000015">
    <property type="protein sequence ID" value="GHF61487.1"/>
    <property type="molecule type" value="Genomic_DNA"/>
</dbReference>
<dbReference type="EMBL" id="JACHFK010000014">
    <property type="protein sequence ID" value="MBB5378661.1"/>
    <property type="molecule type" value="Genomic_DNA"/>
</dbReference>
<protein>
    <recommendedName>
        <fullName evidence="1">DUF7669 domain-containing protein</fullName>
    </recommendedName>
</protein>
<reference evidence="5" key="2">
    <citation type="journal article" date="2019" name="Int. J. Syst. Evol. Microbiol.">
        <title>The Global Catalogue of Microorganisms (GCM) 10K type strain sequencing project: providing services to taxonomists for standard genome sequencing and annotation.</title>
        <authorList>
            <consortium name="The Broad Institute Genomics Platform"/>
            <consortium name="The Broad Institute Genome Sequencing Center for Infectious Disease"/>
            <person name="Wu L."/>
            <person name="Ma J."/>
        </authorList>
    </citation>
    <scope>NUCLEOTIDE SEQUENCE [LARGE SCALE GENOMIC DNA]</scope>
    <source>
        <strain evidence="5">CGMCC 1.18437</strain>
    </source>
</reference>
<proteinExistence type="predicted"/>
<comment type="caution">
    <text evidence="3">The sequence shown here is derived from an EMBL/GenBank/DDBJ whole genome shotgun (WGS) entry which is preliminary data.</text>
</comment>
<evidence type="ECO:0000313" key="3">
    <source>
        <dbReference type="EMBL" id="MBB5378661.1"/>
    </source>
</evidence>
<accession>A0A7W8KKI0</accession>
<dbReference type="Pfam" id="PF24706">
    <property type="entry name" value="DUF7669"/>
    <property type="match status" value="1"/>
</dbReference>
<evidence type="ECO:0000259" key="1">
    <source>
        <dbReference type="Pfam" id="PF24706"/>
    </source>
</evidence>
<dbReference type="Proteomes" id="UP000539473">
    <property type="component" value="Unassembled WGS sequence"/>
</dbReference>
<dbReference type="RefSeq" id="WP_184115304.1">
    <property type="nucleotide sequence ID" value="NZ_BNAJ01000015.1"/>
</dbReference>
<name>A0A7W8KKI0_9DEIO</name>